<comment type="caution">
    <text evidence="2">The sequence shown here is derived from an EMBL/GenBank/DDBJ whole genome shotgun (WGS) entry which is preliminary data.</text>
</comment>
<sequence length="287" mass="30577">MIVEDRSIVYLQLFLQTQSCYTWNASIAPPSASACFFCFGPGRYSGQAPCSFLPRGRIVLALARATRRVSLLIDSRVDTRVKHDSRVDTRVKPRVRHERQKEAAPGAVDAKSVSRPRVGPVVGRRGPPVGIETEGWDERSASSSTYGGAVLPQGARRVGSARAARSRIARTGTQRRPRTVHPPVLSPMWRRTTPSLVPAPGSGGGTACESGRRFVDGRRRPPGVGESTTLTPRRPGGGTPPALGHARRGEEGRDRRAASSGRARPPSSSTAAPVPPGRSAADAAAAR</sequence>
<protein>
    <submittedName>
        <fullName evidence="2">Uncharacterized protein</fullName>
    </submittedName>
</protein>
<feature type="region of interest" description="Disordered" evidence="1">
    <location>
        <begin position="84"/>
        <end position="287"/>
    </location>
</feature>
<dbReference type="Proteomes" id="UP000266841">
    <property type="component" value="Unassembled WGS sequence"/>
</dbReference>
<organism evidence="2 3">
    <name type="scientific">Thalassiosira oceanica</name>
    <name type="common">Marine diatom</name>
    <dbReference type="NCBI Taxonomy" id="159749"/>
    <lineage>
        <taxon>Eukaryota</taxon>
        <taxon>Sar</taxon>
        <taxon>Stramenopiles</taxon>
        <taxon>Ochrophyta</taxon>
        <taxon>Bacillariophyta</taxon>
        <taxon>Coscinodiscophyceae</taxon>
        <taxon>Thalassiosirophycidae</taxon>
        <taxon>Thalassiosirales</taxon>
        <taxon>Thalassiosiraceae</taxon>
        <taxon>Thalassiosira</taxon>
    </lineage>
</organism>
<feature type="compositionally biased region" description="Low complexity" evidence="1">
    <location>
        <begin position="258"/>
        <end position="272"/>
    </location>
</feature>
<feature type="compositionally biased region" description="Basic residues" evidence="1">
    <location>
        <begin position="164"/>
        <end position="179"/>
    </location>
</feature>
<dbReference type="EMBL" id="AGNL01044924">
    <property type="protein sequence ID" value="EJK49313.1"/>
    <property type="molecule type" value="Genomic_DNA"/>
</dbReference>
<accession>K0R7B7</accession>
<feature type="compositionally biased region" description="Low complexity" evidence="1">
    <location>
        <begin position="115"/>
        <end position="130"/>
    </location>
</feature>
<reference evidence="2 3" key="1">
    <citation type="journal article" date="2012" name="Genome Biol.">
        <title>Genome and low-iron response of an oceanic diatom adapted to chronic iron limitation.</title>
        <authorList>
            <person name="Lommer M."/>
            <person name="Specht M."/>
            <person name="Roy A.S."/>
            <person name="Kraemer L."/>
            <person name="Andreson R."/>
            <person name="Gutowska M.A."/>
            <person name="Wolf J."/>
            <person name="Bergner S.V."/>
            <person name="Schilhabel M.B."/>
            <person name="Klostermeier U.C."/>
            <person name="Beiko R.G."/>
            <person name="Rosenstiel P."/>
            <person name="Hippler M."/>
            <person name="Laroche J."/>
        </authorList>
    </citation>
    <scope>NUCLEOTIDE SEQUENCE [LARGE SCALE GENOMIC DNA]</scope>
    <source>
        <strain evidence="2 3">CCMP1005</strain>
    </source>
</reference>
<dbReference type="PROSITE" id="PS51257">
    <property type="entry name" value="PROKAR_LIPOPROTEIN"/>
    <property type="match status" value="1"/>
</dbReference>
<proteinExistence type="predicted"/>
<gene>
    <name evidence="2" type="ORF">THAOC_31825</name>
</gene>
<feature type="compositionally biased region" description="Basic and acidic residues" evidence="1">
    <location>
        <begin position="247"/>
        <end position="257"/>
    </location>
</feature>
<keyword evidence="3" id="KW-1185">Reference proteome</keyword>
<name>K0R7B7_THAOC</name>
<evidence type="ECO:0000313" key="2">
    <source>
        <dbReference type="EMBL" id="EJK49313.1"/>
    </source>
</evidence>
<feature type="compositionally biased region" description="Low complexity" evidence="1">
    <location>
        <begin position="154"/>
        <end position="163"/>
    </location>
</feature>
<evidence type="ECO:0000313" key="3">
    <source>
        <dbReference type="Proteomes" id="UP000266841"/>
    </source>
</evidence>
<feature type="compositionally biased region" description="Low complexity" evidence="1">
    <location>
        <begin position="228"/>
        <end position="244"/>
    </location>
</feature>
<evidence type="ECO:0000256" key="1">
    <source>
        <dbReference type="SAM" id="MobiDB-lite"/>
    </source>
</evidence>
<dbReference type="AlphaFoldDB" id="K0R7B7"/>
<feature type="compositionally biased region" description="Basic and acidic residues" evidence="1">
    <location>
        <begin position="210"/>
        <end position="219"/>
    </location>
</feature>
<feature type="non-terminal residue" evidence="2">
    <location>
        <position position="287"/>
    </location>
</feature>